<dbReference type="AlphaFoldDB" id="F0F4Q3"/>
<dbReference type="EMBL" id="AEWX01000005">
    <property type="protein sequence ID" value="EGC20929.1"/>
    <property type="molecule type" value="Genomic_DNA"/>
</dbReference>
<proteinExistence type="predicted"/>
<comment type="caution">
    <text evidence="1">The sequence shown here is derived from an EMBL/GenBank/DDBJ whole genome shotgun (WGS) entry which is preliminary data.</text>
</comment>
<sequence length="43" mass="4667">MMPGVSTPEGGQVRLCHYPNIQQGGMTDLYRKGLPDGTNGKYV</sequence>
<name>F0F4Q3_9BACT</name>
<dbReference type="Proteomes" id="UP000005697">
    <property type="component" value="Unassembled WGS sequence"/>
</dbReference>
<protein>
    <submittedName>
        <fullName evidence="1">Uncharacterized protein</fullName>
    </submittedName>
</protein>
<reference evidence="1 2" key="1">
    <citation type="submission" date="2011-01" db="EMBL/GenBank/DDBJ databases">
        <authorList>
            <person name="Muzny D."/>
            <person name="Qin X."/>
            <person name="Deng J."/>
            <person name="Jiang H."/>
            <person name="Liu Y."/>
            <person name="Qu J."/>
            <person name="Song X.-Z."/>
            <person name="Zhang L."/>
            <person name="Thornton R."/>
            <person name="Coyle M."/>
            <person name="Francisco L."/>
            <person name="Jackson L."/>
            <person name="Javaid M."/>
            <person name="Korchina V."/>
            <person name="Kovar C."/>
            <person name="Mata R."/>
            <person name="Mathew T."/>
            <person name="Ngo R."/>
            <person name="Nguyen L."/>
            <person name="Nguyen N."/>
            <person name="Okwuonu G."/>
            <person name="Ongeri F."/>
            <person name="Pham C."/>
            <person name="Simmons D."/>
            <person name="Wilczek-Boney K."/>
            <person name="Hale W."/>
            <person name="Jakkamsetti A."/>
            <person name="Pham P."/>
            <person name="Ruth R."/>
            <person name="San Lucas F."/>
            <person name="Warren J."/>
            <person name="Zhang J."/>
            <person name="Zhao Z."/>
            <person name="Zhou C."/>
            <person name="Zhu D."/>
            <person name="Lee S."/>
            <person name="Bess C."/>
            <person name="Blankenburg K."/>
            <person name="Forbes L."/>
            <person name="Fu Q."/>
            <person name="Gubbala S."/>
            <person name="Hirani K."/>
            <person name="Jayaseelan J.C."/>
            <person name="Lara F."/>
            <person name="Munidasa M."/>
            <person name="Palculict T."/>
            <person name="Patil S."/>
            <person name="Pu L.-L."/>
            <person name="Saada N."/>
            <person name="Tang L."/>
            <person name="Weissenberger G."/>
            <person name="Zhu Y."/>
            <person name="Hemphill L."/>
            <person name="Shang Y."/>
            <person name="Youmans B."/>
            <person name="Ayvaz T."/>
            <person name="Ross M."/>
            <person name="Santibanez J."/>
            <person name="Aqrawi P."/>
            <person name="Gross S."/>
            <person name="Joshi V."/>
            <person name="Fowler G."/>
            <person name="Nazareth L."/>
            <person name="Reid J."/>
            <person name="Worley K."/>
            <person name="Petrosino J."/>
            <person name="Highlander S."/>
            <person name="Gibbs R."/>
        </authorList>
    </citation>
    <scope>NUCLEOTIDE SEQUENCE [LARGE SCALE GENOMIC DNA]</scope>
    <source>
        <strain evidence="1 2">DSM 16608</strain>
    </source>
</reference>
<gene>
    <name evidence="1" type="ORF">HMPREF9141_0569</name>
</gene>
<evidence type="ECO:0000313" key="2">
    <source>
        <dbReference type="Proteomes" id="UP000005697"/>
    </source>
</evidence>
<organism evidence="1 2">
    <name type="scientific">Prevotella multiformis DSM 16608</name>
    <dbReference type="NCBI Taxonomy" id="888743"/>
    <lineage>
        <taxon>Bacteria</taxon>
        <taxon>Pseudomonadati</taxon>
        <taxon>Bacteroidota</taxon>
        <taxon>Bacteroidia</taxon>
        <taxon>Bacteroidales</taxon>
        <taxon>Prevotellaceae</taxon>
        <taxon>Prevotella</taxon>
    </lineage>
</organism>
<keyword evidence="2" id="KW-1185">Reference proteome</keyword>
<dbReference type="HOGENOM" id="CLU_3237708_0_0_10"/>
<evidence type="ECO:0000313" key="1">
    <source>
        <dbReference type="EMBL" id="EGC20929.1"/>
    </source>
</evidence>
<accession>F0F4Q3</accession>